<dbReference type="PROSITE" id="PS00166">
    <property type="entry name" value="ENOYL_COA_HYDRATASE"/>
    <property type="match status" value="1"/>
</dbReference>
<dbReference type="SUPFAM" id="SSF48179">
    <property type="entry name" value="6-phosphogluconate dehydrogenase C-terminal domain-like"/>
    <property type="match status" value="2"/>
</dbReference>
<keyword evidence="9" id="KW-0576">Peroxisome</keyword>
<comment type="similarity">
    <text evidence="14">Belongs to the enoyl-CoA hydratase/isomerase family.</text>
</comment>
<dbReference type="InterPro" id="IPR001753">
    <property type="entry name" value="Enoyl-CoA_hydra/iso"/>
</dbReference>
<evidence type="ECO:0000256" key="8">
    <source>
        <dbReference type="ARBA" id="ARBA00023098"/>
    </source>
</evidence>
<evidence type="ECO:0000256" key="6">
    <source>
        <dbReference type="ARBA" id="ARBA00023002"/>
    </source>
</evidence>
<protein>
    <submittedName>
        <fullName evidence="17">FAD-dependent oxidoreductase</fullName>
    </submittedName>
</protein>
<dbReference type="SUPFAM" id="SSF51735">
    <property type="entry name" value="NAD(P)-binding Rossmann-fold domains"/>
    <property type="match status" value="1"/>
</dbReference>
<evidence type="ECO:0000256" key="13">
    <source>
        <dbReference type="ARBA" id="ARBA00049556"/>
    </source>
</evidence>
<keyword evidence="11" id="KW-0456">Lyase</keyword>
<comment type="subcellular location">
    <subcellularLocation>
        <location evidence="1">Peroxisome</location>
    </subcellularLocation>
</comment>
<dbReference type="GO" id="GO:0004300">
    <property type="term" value="F:enoyl-CoA hydratase activity"/>
    <property type="evidence" value="ECO:0007669"/>
    <property type="project" value="UniProtKB-ARBA"/>
</dbReference>
<evidence type="ECO:0000256" key="1">
    <source>
        <dbReference type="ARBA" id="ARBA00004275"/>
    </source>
</evidence>
<dbReference type="EMBL" id="VAUP01000010">
    <property type="protein sequence ID" value="TLX44359.1"/>
    <property type="molecule type" value="Genomic_DNA"/>
</dbReference>
<dbReference type="InterPro" id="IPR036291">
    <property type="entry name" value="NAD(P)-bd_dom_sf"/>
</dbReference>
<dbReference type="OrthoDB" id="9771883at2"/>
<keyword evidence="8" id="KW-0443">Lipid metabolism</keyword>
<feature type="domain" description="3-hydroxyacyl-CoA dehydrogenase C-terminal" evidence="15">
    <location>
        <begin position="470"/>
        <end position="563"/>
    </location>
</feature>
<dbReference type="InterPro" id="IPR006176">
    <property type="entry name" value="3-OHacyl-CoA_DH_NAD-bd"/>
</dbReference>
<evidence type="ECO:0000256" key="3">
    <source>
        <dbReference type="ARBA" id="ARBA00008750"/>
    </source>
</evidence>
<evidence type="ECO:0000256" key="5">
    <source>
        <dbReference type="ARBA" id="ARBA00022963"/>
    </source>
</evidence>
<dbReference type="CDD" id="cd06558">
    <property type="entry name" value="crotonase-like"/>
    <property type="match status" value="1"/>
</dbReference>
<dbReference type="GO" id="GO:0070403">
    <property type="term" value="F:NAD+ binding"/>
    <property type="evidence" value="ECO:0007669"/>
    <property type="project" value="InterPro"/>
</dbReference>
<dbReference type="AlphaFoldDB" id="A0A6C1KJA2"/>
<evidence type="ECO:0000256" key="4">
    <source>
        <dbReference type="ARBA" id="ARBA00022832"/>
    </source>
</evidence>
<keyword evidence="6" id="KW-0560">Oxidoreductase</keyword>
<dbReference type="Gene3D" id="3.40.50.720">
    <property type="entry name" value="NAD(P)-binding Rossmann-like Domain"/>
    <property type="match status" value="1"/>
</dbReference>
<dbReference type="GO" id="GO:0003857">
    <property type="term" value="F:(3S)-3-hydroxyacyl-CoA dehydrogenase (NAD+) activity"/>
    <property type="evidence" value="ECO:0007669"/>
    <property type="project" value="UniProtKB-EC"/>
</dbReference>
<evidence type="ECO:0000313" key="17">
    <source>
        <dbReference type="EMBL" id="TLX44359.1"/>
    </source>
</evidence>
<dbReference type="FunFam" id="3.40.50.720:FF:000009">
    <property type="entry name" value="Fatty oxidation complex, alpha subunit"/>
    <property type="match status" value="1"/>
</dbReference>
<dbReference type="PANTHER" id="PTHR23309:SF51">
    <property type="entry name" value="3-HYDROXYACYL-COA DEHYDROGENASE-RELATED"/>
    <property type="match status" value="1"/>
</dbReference>
<proteinExistence type="inferred from homology"/>
<evidence type="ECO:0000259" key="16">
    <source>
        <dbReference type="Pfam" id="PF02737"/>
    </source>
</evidence>
<dbReference type="FunFam" id="1.10.1040.50:FF:000006">
    <property type="entry name" value="Peroxisomal bifunctional enzyme"/>
    <property type="match status" value="1"/>
</dbReference>
<dbReference type="PANTHER" id="PTHR23309">
    <property type="entry name" value="3-HYDROXYACYL-COA DEHYROGENASE"/>
    <property type="match status" value="1"/>
</dbReference>
<dbReference type="GO" id="GO:0006635">
    <property type="term" value="P:fatty acid beta-oxidation"/>
    <property type="evidence" value="ECO:0007669"/>
    <property type="project" value="UniProtKB-UniPathway"/>
</dbReference>
<comment type="caution">
    <text evidence="17">The sequence shown here is derived from an EMBL/GenBank/DDBJ whole genome shotgun (WGS) entry which is preliminary data.</text>
</comment>
<evidence type="ECO:0000256" key="12">
    <source>
        <dbReference type="ARBA" id="ARBA00023268"/>
    </source>
</evidence>
<evidence type="ECO:0000256" key="10">
    <source>
        <dbReference type="ARBA" id="ARBA00023235"/>
    </source>
</evidence>
<evidence type="ECO:0000313" key="18">
    <source>
        <dbReference type="Proteomes" id="UP000305131"/>
    </source>
</evidence>
<evidence type="ECO:0000256" key="7">
    <source>
        <dbReference type="ARBA" id="ARBA00023027"/>
    </source>
</evidence>
<feature type="domain" description="3-hydroxyacyl-CoA dehydrogenase NAD binding" evidence="16">
    <location>
        <begin position="290"/>
        <end position="467"/>
    </location>
</feature>
<keyword evidence="7" id="KW-0520">NAD</keyword>
<comment type="pathway">
    <text evidence="2">Lipid metabolism; fatty acid beta-oxidation.</text>
</comment>
<sequence>MDAVTPPVTVARHGAVGVIAIDFAPVNALSKAVRQGLLDAVRALEADPDVAALVISGGPGRFIAGADIREMSQPPDAPFLPDVVAAIDACAKPVVAAIAGAALGGGCEIALACDLRLGGPKALMGLTETRLGLIPGAGGTQRLPRLVGVAQAIALICEGRVLKAGDALALGLLDEVVEGDLLAEAIARAPGVPKRRLSALPVPAGDAAADEAAAARARKAAKGVPAIDEAIRVIRAAGEFATGLALERAAFLALRESAEAKALRHLFFAEREAGKVPGLESVAPRPLEAVAVIGAGTMGAGIAVALADAGLSVTLVERDGEAAAAGLQRVADLYARQVKSGRLTDAQGVERRARVTPTADWSRLAAADLVVEAAFEDLAVKADIFRRLDAVAKPGAVLATNTSYLDLDAIAAVTSRPQDVVGLHFFAPANVMKLLEVVRPALAAPDVIATALALAKRMGKQPVVAGNCDGFIGNRIYALYRRHAEVLVEDGASPQAVDAALEAYGFAMGIFAVSDMSGLDIAYAMRKRRAATRDPAERYVSIADRLVEQGRLGRKTGAGWYAYDAAGGKSADPVVEALIAEGRAEKAIVPRSFTPEQIQRRLLAVMANEGAKALAEGIALRASDIDLAFVHGYGFPRTRGGPMWAADQMGLRAVVTEVEAAHAAGGAGSEPAPLLLALARDGRGFADWQPTEQAEQQGGQQP</sequence>
<keyword evidence="5" id="KW-0442">Lipid degradation</keyword>
<organism evidence="17 18">
    <name type="scientific">Xanthobacter autotrophicus</name>
    <dbReference type="NCBI Taxonomy" id="280"/>
    <lineage>
        <taxon>Bacteria</taxon>
        <taxon>Pseudomonadati</taxon>
        <taxon>Pseudomonadota</taxon>
        <taxon>Alphaproteobacteria</taxon>
        <taxon>Hyphomicrobiales</taxon>
        <taxon>Xanthobacteraceae</taxon>
        <taxon>Xanthobacter</taxon>
    </lineage>
</organism>
<dbReference type="Gene3D" id="3.90.226.10">
    <property type="entry name" value="2-enoyl-CoA Hydratase, Chain A, domain 1"/>
    <property type="match status" value="1"/>
</dbReference>
<dbReference type="GO" id="GO:0016853">
    <property type="term" value="F:isomerase activity"/>
    <property type="evidence" value="ECO:0007669"/>
    <property type="project" value="UniProtKB-KW"/>
</dbReference>
<evidence type="ECO:0000256" key="2">
    <source>
        <dbReference type="ARBA" id="ARBA00005005"/>
    </source>
</evidence>
<reference evidence="17 18" key="1">
    <citation type="submission" date="2019-05" db="EMBL/GenBank/DDBJ databases">
        <authorList>
            <person name="Zhou X."/>
        </authorList>
    </citation>
    <scope>NUCLEOTIDE SEQUENCE [LARGE SCALE GENOMIC DNA]</scope>
    <source>
        <strain evidence="17 18">DSM 432</strain>
    </source>
</reference>
<evidence type="ECO:0000259" key="15">
    <source>
        <dbReference type="Pfam" id="PF00725"/>
    </source>
</evidence>
<dbReference type="Pfam" id="PF02737">
    <property type="entry name" value="3HCDH_N"/>
    <property type="match status" value="1"/>
</dbReference>
<dbReference type="SUPFAM" id="SSF52096">
    <property type="entry name" value="ClpP/crotonase"/>
    <property type="match status" value="1"/>
</dbReference>
<comment type="catalytic activity">
    <reaction evidence="13">
        <text>a (3S)-3-hydroxyacyl-CoA + NAD(+) = a 3-oxoacyl-CoA + NADH + H(+)</text>
        <dbReference type="Rhea" id="RHEA:22432"/>
        <dbReference type="ChEBI" id="CHEBI:15378"/>
        <dbReference type="ChEBI" id="CHEBI:57318"/>
        <dbReference type="ChEBI" id="CHEBI:57540"/>
        <dbReference type="ChEBI" id="CHEBI:57945"/>
        <dbReference type="ChEBI" id="CHEBI:90726"/>
        <dbReference type="EC" id="1.1.1.35"/>
    </reaction>
</comment>
<dbReference type="Pfam" id="PF00725">
    <property type="entry name" value="3HCDH"/>
    <property type="match status" value="1"/>
</dbReference>
<keyword evidence="12" id="KW-0511">Multifunctional enzyme</keyword>
<dbReference type="InterPro" id="IPR018376">
    <property type="entry name" value="Enoyl-CoA_hyd/isom_CS"/>
</dbReference>
<evidence type="ECO:0000256" key="9">
    <source>
        <dbReference type="ARBA" id="ARBA00023140"/>
    </source>
</evidence>
<dbReference type="Pfam" id="PF00378">
    <property type="entry name" value="ECH_1"/>
    <property type="match status" value="1"/>
</dbReference>
<dbReference type="UniPathway" id="UPA00659"/>
<evidence type="ECO:0000256" key="14">
    <source>
        <dbReference type="RuleBase" id="RU003707"/>
    </source>
</evidence>
<accession>A0A6C1KJA2</accession>
<keyword evidence="4" id="KW-0276">Fatty acid metabolism</keyword>
<dbReference type="Proteomes" id="UP000305131">
    <property type="component" value="Unassembled WGS sequence"/>
</dbReference>
<dbReference type="InterPro" id="IPR029045">
    <property type="entry name" value="ClpP/crotonase-like_dom_sf"/>
</dbReference>
<comment type="similarity">
    <text evidence="3">In the N-terminal section; belongs to the enoyl-CoA hydratase/isomerase family.</text>
</comment>
<keyword evidence="10" id="KW-0413">Isomerase</keyword>
<dbReference type="InterPro" id="IPR006108">
    <property type="entry name" value="3HC_DH_C"/>
</dbReference>
<name>A0A6C1KJA2_XANAU</name>
<evidence type="ECO:0000256" key="11">
    <source>
        <dbReference type="ARBA" id="ARBA00023239"/>
    </source>
</evidence>
<dbReference type="Gene3D" id="1.10.1040.50">
    <property type="match status" value="1"/>
</dbReference>
<dbReference type="InterPro" id="IPR008927">
    <property type="entry name" value="6-PGluconate_DH-like_C_sf"/>
</dbReference>
<gene>
    <name evidence="17" type="ORF">FBQ73_03930</name>
</gene>